<sequence length="200" mass="21519">MKTLHKNNFYCWSVFDEDRNIDFHSYLWVRPQGNIVFDPLPQTEHDKQHLLSLGEISHILISNSDHVRDAQALAAKTGALICGPEAEKDSFPIECAQWMSAGSTLLDGLDIYSVSGSKTEGELAFVVEGDTLITGDLVRAHSGGALCILPDGKLQDKSQAVSSVKQLATISGITAVLPGDGWPIFRGGDVALAELVASLS</sequence>
<dbReference type="SUPFAM" id="SSF56281">
    <property type="entry name" value="Metallo-hydrolase/oxidoreductase"/>
    <property type="match status" value="1"/>
</dbReference>
<evidence type="ECO:0000313" key="1">
    <source>
        <dbReference type="EMBL" id="BBB30350.1"/>
    </source>
</evidence>
<dbReference type="AlphaFoldDB" id="A0A7R6PTU3"/>
<gene>
    <name evidence="1" type="ORF">NEJAP_2404</name>
</gene>
<protein>
    <submittedName>
        <fullName evidence="1">Beta-lactamase domain-containing protein</fullName>
    </submittedName>
</protein>
<dbReference type="EMBL" id="AP014546">
    <property type="protein sequence ID" value="BBB30350.1"/>
    <property type="molecule type" value="Genomic_DNA"/>
</dbReference>
<name>A0A7R6PTU3_9GAMM</name>
<dbReference type="Pfam" id="PF14597">
    <property type="entry name" value="Lactamase_B_5"/>
    <property type="match status" value="1"/>
</dbReference>
<dbReference type="Proteomes" id="UP000595332">
    <property type="component" value="Chromosome"/>
</dbReference>
<dbReference type="RefSeq" id="WP_201347542.1">
    <property type="nucleotide sequence ID" value="NZ_AP014546.1"/>
</dbReference>
<dbReference type="KEGG" id="njp:NEJAP_2404"/>
<dbReference type="InterPro" id="IPR036866">
    <property type="entry name" value="RibonucZ/Hydroxyglut_hydro"/>
</dbReference>
<keyword evidence="2" id="KW-1185">Reference proteome</keyword>
<proteinExistence type="predicted"/>
<reference evidence="1 2" key="1">
    <citation type="journal article" date="2008" name="Int. J. Syst. Evol. Microbiol.">
        <title>Neptunomonas japonica sp. nov., an Osedax japonicus symbiont-like bacterium isolated from sediment adjacent to sperm whale carcasses off Kagoshima, Japan.</title>
        <authorList>
            <person name="Miyazaki M."/>
            <person name="Nogi Y."/>
            <person name="Fujiwara Y."/>
            <person name="Kawato M."/>
            <person name="Kubokawa K."/>
            <person name="Horikoshi K."/>
        </authorList>
    </citation>
    <scope>NUCLEOTIDE SEQUENCE [LARGE SCALE GENOMIC DNA]</scope>
    <source>
        <strain evidence="1 2">JAMM 1380</strain>
    </source>
</reference>
<accession>A0A7R6PTU3</accession>
<organism evidence="1 2">
    <name type="scientific">Neptunomonas japonica JAMM 1380</name>
    <dbReference type="NCBI Taxonomy" id="1441457"/>
    <lineage>
        <taxon>Bacteria</taxon>
        <taxon>Pseudomonadati</taxon>
        <taxon>Pseudomonadota</taxon>
        <taxon>Gammaproteobacteria</taxon>
        <taxon>Oceanospirillales</taxon>
        <taxon>Oceanospirillaceae</taxon>
        <taxon>Neptunomonas</taxon>
    </lineage>
</organism>
<dbReference type="Gene3D" id="3.60.15.10">
    <property type="entry name" value="Ribonuclease Z/Hydroxyacylglutathione hydrolase-like"/>
    <property type="match status" value="1"/>
</dbReference>
<evidence type="ECO:0000313" key="2">
    <source>
        <dbReference type="Proteomes" id="UP000595332"/>
    </source>
</evidence>